<feature type="transmembrane region" description="Helical" evidence="1">
    <location>
        <begin position="155"/>
        <end position="177"/>
    </location>
</feature>
<evidence type="ECO:0000313" key="2">
    <source>
        <dbReference type="EMBL" id="PRH79827.1"/>
    </source>
</evidence>
<feature type="transmembrane region" description="Helical" evidence="1">
    <location>
        <begin position="305"/>
        <end position="324"/>
    </location>
</feature>
<keyword evidence="1" id="KW-0472">Membrane</keyword>
<evidence type="ECO:0000256" key="1">
    <source>
        <dbReference type="SAM" id="Phobius"/>
    </source>
</evidence>
<evidence type="ECO:0008006" key="4">
    <source>
        <dbReference type="Google" id="ProtNLM"/>
    </source>
</evidence>
<name>A0A2S9PZP1_9ACTN</name>
<feature type="transmembrane region" description="Helical" evidence="1">
    <location>
        <begin position="22"/>
        <end position="42"/>
    </location>
</feature>
<dbReference type="AlphaFoldDB" id="A0A2S9PZP1"/>
<dbReference type="RefSeq" id="WP_105868051.1">
    <property type="nucleotide sequence ID" value="NZ_PVLV01000097.1"/>
</dbReference>
<accession>A0A2S9PZP1</accession>
<protein>
    <recommendedName>
        <fullName evidence="4">ABC transporter permease</fullName>
    </recommendedName>
</protein>
<dbReference type="OrthoDB" id="3217869at2"/>
<dbReference type="EMBL" id="PVLV01000097">
    <property type="protein sequence ID" value="PRH79827.1"/>
    <property type="molecule type" value="Genomic_DNA"/>
</dbReference>
<keyword evidence="1" id="KW-0812">Transmembrane</keyword>
<feature type="transmembrane region" description="Helical" evidence="1">
    <location>
        <begin position="189"/>
        <end position="209"/>
    </location>
</feature>
<feature type="transmembrane region" description="Helical" evidence="1">
    <location>
        <begin position="215"/>
        <end position="236"/>
    </location>
</feature>
<evidence type="ECO:0000313" key="3">
    <source>
        <dbReference type="Proteomes" id="UP000239322"/>
    </source>
</evidence>
<keyword evidence="1" id="KW-1133">Transmembrane helix</keyword>
<feature type="transmembrane region" description="Helical" evidence="1">
    <location>
        <begin position="243"/>
        <end position="264"/>
    </location>
</feature>
<dbReference type="Proteomes" id="UP000239322">
    <property type="component" value="Unassembled WGS sequence"/>
</dbReference>
<proteinExistence type="predicted"/>
<organism evidence="2 3">
    <name type="scientific">Streptomyces solincola</name>
    <dbReference type="NCBI Taxonomy" id="2100817"/>
    <lineage>
        <taxon>Bacteria</taxon>
        <taxon>Bacillati</taxon>
        <taxon>Actinomycetota</taxon>
        <taxon>Actinomycetes</taxon>
        <taxon>Kitasatosporales</taxon>
        <taxon>Streptomycetaceae</taxon>
        <taxon>Streptomyces</taxon>
    </lineage>
</organism>
<gene>
    <name evidence="2" type="ORF">C6N75_07425</name>
</gene>
<keyword evidence="3" id="KW-1185">Reference proteome</keyword>
<reference evidence="2 3" key="1">
    <citation type="submission" date="2018-03" db="EMBL/GenBank/DDBJ databases">
        <title>Novel Streptomyces sp. from soil.</title>
        <authorList>
            <person name="Tan G.Y.A."/>
            <person name="Lee Z.Y."/>
        </authorList>
    </citation>
    <scope>NUCLEOTIDE SEQUENCE [LARGE SCALE GENOMIC DNA]</scope>
    <source>
        <strain evidence="2 3">ST5x</strain>
    </source>
</reference>
<sequence>MSTDASPASDAPPEGRAVLPRLLAVVLGLTAALAVMLCAFALPSVNGGPHHAPLGVTGPAAAVAAIGEQLPDDAWEVTAYADPEALARAVENRDVVGGLGVGGDGVSVFTASAGGQQIAAAVGGLGGTLAQRQGVPVHTRDLVPFPADDPRGTGLGAAALPMIFGGMLPAIALIRLFPGHAGLPIRLAGVVAFALAAGAAVAAILRFAMGTLDGSFVTTWLGLSLGMAALAIPFLGLESVAGLAGFGLGAMVMMFLGNPLSGLATGPYWLPDGWSTLGQILPPGASASLLRADAFFDGAGAGGPVLVLTAWVLAGLALMLVADWRHRAGARRRQPAAG</sequence>
<comment type="caution">
    <text evidence="2">The sequence shown here is derived from an EMBL/GenBank/DDBJ whole genome shotgun (WGS) entry which is preliminary data.</text>
</comment>